<reference evidence="1 2" key="1">
    <citation type="submission" date="2024-08" db="EMBL/GenBank/DDBJ databases">
        <authorList>
            <person name="Lu H."/>
        </authorList>
    </citation>
    <scope>NUCLEOTIDE SEQUENCE [LARGE SCALE GENOMIC DNA]</scope>
    <source>
        <strain evidence="1 2">LYH14W</strain>
    </source>
</reference>
<dbReference type="EMBL" id="JBIGHV010000003">
    <property type="protein sequence ID" value="MFG6429890.1"/>
    <property type="molecule type" value="Genomic_DNA"/>
</dbReference>
<protein>
    <submittedName>
        <fullName evidence="1">Uncharacterized protein</fullName>
    </submittedName>
</protein>
<evidence type="ECO:0000313" key="2">
    <source>
        <dbReference type="Proteomes" id="UP001606210"/>
    </source>
</evidence>
<proteinExistence type="predicted"/>
<organism evidence="1 2">
    <name type="scientific">Pelomonas parva</name>
    <dbReference type="NCBI Taxonomy" id="3299032"/>
    <lineage>
        <taxon>Bacteria</taxon>
        <taxon>Pseudomonadati</taxon>
        <taxon>Pseudomonadota</taxon>
        <taxon>Betaproteobacteria</taxon>
        <taxon>Burkholderiales</taxon>
        <taxon>Sphaerotilaceae</taxon>
        <taxon>Roseateles</taxon>
    </lineage>
</organism>
<accession>A0ABW7F038</accession>
<evidence type="ECO:0000313" key="1">
    <source>
        <dbReference type="EMBL" id="MFG6429890.1"/>
    </source>
</evidence>
<dbReference type="Proteomes" id="UP001606210">
    <property type="component" value="Unassembled WGS sequence"/>
</dbReference>
<keyword evidence="2" id="KW-1185">Reference proteome</keyword>
<dbReference type="RefSeq" id="WP_394477711.1">
    <property type="nucleotide sequence ID" value="NZ_JBIGHV010000003.1"/>
</dbReference>
<gene>
    <name evidence="1" type="ORF">ACG00Y_08220</name>
</gene>
<name>A0ABW7F038_9BURK</name>
<comment type="caution">
    <text evidence="1">The sequence shown here is derived from an EMBL/GenBank/DDBJ whole genome shotgun (WGS) entry which is preliminary data.</text>
</comment>
<sequence length="408" mass="43864">MTFTEPGKTTYASGANKIFQLAGDAPVAVMINNSSSLGGVPWELIIKVYRGKLGKGTFPTLQGYWDNFLTFLNDPAHGLLPAVLRETNGKRTIALAAVQVVKEVTSADRSLADRATPAPALAAGWATGLADLVAAHLTPIAVFNGLNPADQAPLLTDHLAALTTSVDEYLAQEWPHLVPHIQMPALLAAAADLAFKRPDLILASTGIVIAGFGDDDYLPSYFSKEVFGFVGDLIAWKDDKQGNVDYTTKRSLIEAFAKADMVETFSQGASPEVWSAVEQAFETHAAAVAEAACRAAGVAAPDLTQIAAEVQARAGAFRAEWTDATFRAHYVPLWSSVASLNVEELAELAETLVLLESLKEKVTSRTQSVGGPIDVAVITKSEGLVWIKRKLYFDPAINQRYLNRLQRN</sequence>